<organism evidence="2 3">
    <name type="scientific">Pseudocercospora eumusae</name>
    <dbReference type="NCBI Taxonomy" id="321146"/>
    <lineage>
        <taxon>Eukaryota</taxon>
        <taxon>Fungi</taxon>
        <taxon>Dikarya</taxon>
        <taxon>Ascomycota</taxon>
        <taxon>Pezizomycotina</taxon>
        <taxon>Dothideomycetes</taxon>
        <taxon>Dothideomycetidae</taxon>
        <taxon>Mycosphaerellales</taxon>
        <taxon>Mycosphaerellaceae</taxon>
        <taxon>Pseudocercospora</taxon>
    </lineage>
</organism>
<dbReference type="AlphaFoldDB" id="A0A139HB13"/>
<name>A0A139HB13_9PEZI</name>
<keyword evidence="1" id="KW-0472">Membrane</keyword>
<feature type="transmembrane region" description="Helical" evidence="1">
    <location>
        <begin position="38"/>
        <end position="63"/>
    </location>
</feature>
<keyword evidence="1" id="KW-0812">Transmembrane</keyword>
<proteinExistence type="predicted"/>
<protein>
    <submittedName>
        <fullName evidence="2">Uncharacterized protein</fullName>
    </submittedName>
</protein>
<reference evidence="2 3" key="1">
    <citation type="submission" date="2015-07" db="EMBL/GenBank/DDBJ databases">
        <title>Comparative genomics of the Sigatoka disease complex on banana suggests a link between parallel evolutionary changes in Pseudocercospora fijiensis and Pseudocercospora eumusae and increased virulence on the banana host.</title>
        <authorList>
            <person name="Chang T.-C."/>
            <person name="Salvucci A."/>
            <person name="Crous P.W."/>
            <person name="Stergiopoulos I."/>
        </authorList>
    </citation>
    <scope>NUCLEOTIDE SEQUENCE [LARGE SCALE GENOMIC DNA]</scope>
    <source>
        <strain evidence="2 3">CBS 114824</strain>
    </source>
</reference>
<evidence type="ECO:0000313" key="3">
    <source>
        <dbReference type="Proteomes" id="UP000070133"/>
    </source>
</evidence>
<keyword evidence="1" id="KW-1133">Transmembrane helix</keyword>
<accession>A0A139HB13</accession>
<dbReference type="EMBL" id="LFZN01000088">
    <property type="protein sequence ID" value="KXS99616.1"/>
    <property type="molecule type" value="Genomic_DNA"/>
</dbReference>
<sequence length="525" mass="59861">MNKTLLDWLRTIVRRGWPSFFGATIILHAAVLSTSATWSFWLLLCWLTIYMSAILLGIGRLIARYMGLLVFLHKPWPIVTAVILSLVLVLFGIPVLLVSLPAPHSGTSTLETTIPNHMYNLTTSLSQLREFKSDTLVAHARTTEFLWCQSLGATCLLRPSLTLNPKFSRQSILGSVRMNTVYGTTFEELKWLEEEEEDSKEAQRSGKHLHCTPHEFCKDWTDSNPEWESTVRDLGALPFITTTTRDEDEKAKAEVLFTTLAHHLAEYHHIILQLATKLNDTLMQATDAQDRFFNSTRQLSSSPTSSYWHSCLETLYLPQQQLPSQPRSTSLRLILIKQWSFITQAWYQRLGLYRPSKNQQTLPNPQKILQTLRQDLLQIPNNNTITHLLSALRSQIQTGKTQRFWSRNFQLRHPSCFRDHHHSDDLRPLTKSYLCKILTDIQTHYEAAETEFLNVVELGVLARSAAVREFGEAQREDEMLFLERRGGLGMGMGRMLGTGRMEGGGWIERVLEIGNLTIGEGGGID</sequence>
<gene>
    <name evidence="2" type="ORF">AC578_9851</name>
</gene>
<comment type="caution">
    <text evidence="2">The sequence shown here is derived from an EMBL/GenBank/DDBJ whole genome shotgun (WGS) entry which is preliminary data.</text>
</comment>
<evidence type="ECO:0000313" key="2">
    <source>
        <dbReference type="EMBL" id="KXS99616.1"/>
    </source>
</evidence>
<dbReference type="Proteomes" id="UP000070133">
    <property type="component" value="Unassembled WGS sequence"/>
</dbReference>
<keyword evidence="3" id="KW-1185">Reference proteome</keyword>
<feature type="transmembrane region" description="Helical" evidence="1">
    <location>
        <begin position="75"/>
        <end position="100"/>
    </location>
</feature>
<feature type="transmembrane region" description="Helical" evidence="1">
    <location>
        <begin position="12"/>
        <end position="32"/>
    </location>
</feature>
<evidence type="ECO:0000256" key="1">
    <source>
        <dbReference type="SAM" id="Phobius"/>
    </source>
</evidence>